<dbReference type="Proteomes" id="UP001597227">
    <property type="component" value="Unassembled WGS sequence"/>
</dbReference>
<keyword evidence="3" id="KW-1185">Reference proteome</keyword>
<sequence length="315" mass="35849">MVSFRYYQSGDEKGIVRLWNECLLKDPITQLRFRNLVLLDANFDPKGLRVAIDGEQIIGCLYAIRRLLPMAGTELEPENGWIPFFFVHPEFSRTGVGEKLMKDGVEFLASEGRKNVFFASYAPNYILPGIDEEAYPEGYAFLLKHGFEKQYSPVAMDRSLVGFTPPSDVLELKAQREQEGYTFLTAEDKDLYEVIQFVNNEFNPDWGRAIREGILQGLPLHRILIARDSENLVGFCIYGGYEGIPDRFGPFGVDPNQQGKGLGKILLNECLKNMRAEGLHGAWFLWTGEKSSAGHLYKKTGFEITRKFHVMKKTL</sequence>
<comment type="caution">
    <text evidence="2">The sequence shown here is derived from an EMBL/GenBank/DDBJ whole genome shotgun (WGS) entry which is preliminary data.</text>
</comment>
<dbReference type="Pfam" id="PF13508">
    <property type="entry name" value="Acetyltransf_7"/>
    <property type="match status" value="1"/>
</dbReference>
<dbReference type="Gene3D" id="3.40.630.30">
    <property type="match status" value="2"/>
</dbReference>
<feature type="domain" description="N-acetyltransferase" evidence="1">
    <location>
        <begin position="181"/>
        <end position="315"/>
    </location>
</feature>
<dbReference type="PANTHER" id="PTHR43617:SF38">
    <property type="entry name" value="N-ACETYLTRANSFERASE DOMAIN-CONTAINING PROTEIN"/>
    <property type="match status" value="1"/>
</dbReference>
<protein>
    <submittedName>
        <fullName evidence="2">GNAT family N-acetyltransferase</fullName>
        <ecNumber evidence="2">2.3.-.-</ecNumber>
    </submittedName>
</protein>
<gene>
    <name evidence="2" type="ORF">ACFSFW_17295</name>
</gene>
<dbReference type="InterPro" id="IPR050276">
    <property type="entry name" value="MshD_Acetyltransferase"/>
</dbReference>
<evidence type="ECO:0000259" key="1">
    <source>
        <dbReference type="PROSITE" id="PS51186"/>
    </source>
</evidence>
<dbReference type="InterPro" id="IPR016181">
    <property type="entry name" value="Acyl_CoA_acyltransferase"/>
</dbReference>
<name>A0ABW4MS11_9BACI</name>
<accession>A0ABW4MS11</accession>
<evidence type="ECO:0000313" key="3">
    <source>
        <dbReference type="Proteomes" id="UP001597227"/>
    </source>
</evidence>
<feature type="domain" description="N-acetyltransferase" evidence="1">
    <location>
        <begin position="2"/>
        <end position="175"/>
    </location>
</feature>
<evidence type="ECO:0000313" key="2">
    <source>
        <dbReference type="EMBL" id="MFD1780424.1"/>
    </source>
</evidence>
<dbReference type="Pfam" id="PF00583">
    <property type="entry name" value="Acetyltransf_1"/>
    <property type="match status" value="1"/>
</dbReference>
<keyword evidence="2" id="KW-0808">Transferase</keyword>
<organism evidence="2 3">
    <name type="scientific">Fredinandcohnia salidurans</name>
    <dbReference type="NCBI Taxonomy" id="2595041"/>
    <lineage>
        <taxon>Bacteria</taxon>
        <taxon>Bacillati</taxon>
        <taxon>Bacillota</taxon>
        <taxon>Bacilli</taxon>
        <taxon>Bacillales</taxon>
        <taxon>Bacillaceae</taxon>
        <taxon>Fredinandcohnia</taxon>
    </lineage>
</organism>
<dbReference type="GO" id="GO:0016746">
    <property type="term" value="F:acyltransferase activity"/>
    <property type="evidence" value="ECO:0007669"/>
    <property type="project" value="UniProtKB-KW"/>
</dbReference>
<dbReference type="PROSITE" id="PS51186">
    <property type="entry name" value="GNAT"/>
    <property type="match status" value="2"/>
</dbReference>
<dbReference type="SUPFAM" id="SSF55729">
    <property type="entry name" value="Acyl-CoA N-acyltransferases (Nat)"/>
    <property type="match status" value="2"/>
</dbReference>
<dbReference type="InterPro" id="IPR000182">
    <property type="entry name" value="GNAT_dom"/>
</dbReference>
<dbReference type="CDD" id="cd04301">
    <property type="entry name" value="NAT_SF"/>
    <property type="match status" value="2"/>
</dbReference>
<dbReference type="EMBL" id="JBHUEK010000025">
    <property type="protein sequence ID" value="MFD1780424.1"/>
    <property type="molecule type" value="Genomic_DNA"/>
</dbReference>
<reference evidence="3" key="1">
    <citation type="journal article" date="2019" name="Int. J. Syst. Evol. Microbiol.">
        <title>The Global Catalogue of Microorganisms (GCM) 10K type strain sequencing project: providing services to taxonomists for standard genome sequencing and annotation.</title>
        <authorList>
            <consortium name="The Broad Institute Genomics Platform"/>
            <consortium name="The Broad Institute Genome Sequencing Center for Infectious Disease"/>
            <person name="Wu L."/>
            <person name="Ma J."/>
        </authorList>
    </citation>
    <scope>NUCLEOTIDE SEQUENCE [LARGE SCALE GENOMIC DNA]</scope>
    <source>
        <strain evidence="3">CCUG 15531</strain>
    </source>
</reference>
<dbReference type="EC" id="2.3.-.-" evidence="2"/>
<dbReference type="PANTHER" id="PTHR43617">
    <property type="entry name" value="L-AMINO ACID N-ACETYLTRANSFERASE"/>
    <property type="match status" value="1"/>
</dbReference>
<keyword evidence="2" id="KW-0012">Acyltransferase</keyword>
<proteinExistence type="predicted"/>
<dbReference type="RefSeq" id="WP_388040082.1">
    <property type="nucleotide sequence ID" value="NZ_JBHUEK010000025.1"/>
</dbReference>